<gene>
    <name evidence="5" type="primary">yodB</name>
    <name evidence="5" type="ORF">ALP8811_00191</name>
</gene>
<evidence type="ECO:0000256" key="3">
    <source>
        <dbReference type="ARBA" id="ARBA00023163"/>
    </source>
</evidence>
<feature type="domain" description="HTH hxlR-type" evidence="4">
    <location>
        <begin position="11"/>
        <end position="102"/>
    </location>
</feature>
<organism evidence="5 6">
    <name type="scientific">Aliiroseovarius pelagivivens</name>
    <dbReference type="NCBI Taxonomy" id="1639690"/>
    <lineage>
        <taxon>Bacteria</taxon>
        <taxon>Pseudomonadati</taxon>
        <taxon>Pseudomonadota</taxon>
        <taxon>Alphaproteobacteria</taxon>
        <taxon>Rhodobacterales</taxon>
        <taxon>Paracoccaceae</taxon>
        <taxon>Aliiroseovarius</taxon>
    </lineage>
</organism>
<evidence type="ECO:0000313" key="5">
    <source>
        <dbReference type="EMBL" id="SPF75206.1"/>
    </source>
</evidence>
<dbReference type="InterPro" id="IPR002577">
    <property type="entry name" value="HTH_HxlR"/>
</dbReference>
<name>A0A2R8AGP3_9RHOB</name>
<evidence type="ECO:0000313" key="6">
    <source>
        <dbReference type="Proteomes" id="UP000244911"/>
    </source>
</evidence>
<dbReference type="RefSeq" id="WP_181363660.1">
    <property type="nucleotide sequence ID" value="NZ_OMOI01000001.1"/>
</dbReference>
<evidence type="ECO:0000259" key="4">
    <source>
        <dbReference type="PROSITE" id="PS51118"/>
    </source>
</evidence>
<reference evidence="5 6" key="1">
    <citation type="submission" date="2018-03" db="EMBL/GenBank/DDBJ databases">
        <authorList>
            <person name="Keele B.F."/>
        </authorList>
    </citation>
    <scope>NUCLEOTIDE SEQUENCE [LARGE SCALE GENOMIC DNA]</scope>
    <source>
        <strain evidence="5 6">CECT 8811</strain>
    </source>
</reference>
<dbReference type="Pfam" id="PF01638">
    <property type="entry name" value="HxlR"/>
    <property type="match status" value="1"/>
</dbReference>
<evidence type="ECO:0000256" key="2">
    <source>
        <dbReference type="ARBA" id="ARBA00023125"/>
    </source>
</evidence>
<proteinExistence type="predicted"/>
<evidence type="ECO:0000256" key="1">
    <source>
        <dbReference type="ARBA" id="ARBA00023015"/>
    </source>
</evidence>
<keyword evidence="3" id="KW-0804">Transcription</keyword>
<sequence>MSRAKHYSLNCPISLSLDLLGNRWALLVLRELHAGPSGFGKLRDGLPGIATNMLSARLAELVEAGLVSKSGRVYALTERGQATRGILFELARFGRDVPVPEDAALTDAPSSRVAVLAGAIERAAGPLDELRAEIWLDDAPFSLTVSQGRAAMVAGSMPLAPVRLGFSWHDLEAVAQGNQRVANFAAQGEIAAQDPLQVAALLDLLQKAMDIYGGFK</sequence>
<dbReference type="Proteomes" id="UP000244911">
    <property type="component" value="Unassembled WGS sequence"/>
</dbReference>
<protein>
    <submittedName>
        <fullName evidence="5">HTH-type transcriptional regulator YodB</fullName>
    </submittedName>
</protein>
<dbReference type="PANTHER" id="PTHR33204:SF37">
    <property type="entry name" value="HTH-TYPE TRANSCRIPTIONAL REGULATOR YODB"/>
    <property type="match status" value="1"/>
</dbReference>
<dbReference type="AlphaFoldDB" id="A0A2R8AGP3"/>
<dbReference type="SUPFAM" id="SSF46785">
    <property type="entry name" value="Winged helix' DNA-binding domain"/>
    <property type="match status" value="1"/>
</dbReference>
<accession>A0A2R8AGP3</accession>
<dbReference type="InterPro" id="IPR036390">
    <property type="entry name" value="WH_DNA-bd_sf"/>
</dbReference>
<dbReference type="InterPro" id="IPR036388">
    <property type="entry name" value="WH-like_DNA-bd_sf"/>
</dbReference>
<dbReference type="PROSITE" id="PS51118">
    <property type="entry name" value="HTH_HXLR"/>
    <property type="match status" value="1"/>
</dbReference>
<keyword evidence="2" id="KW-0238">DNA-binding</keyword>
<dbReference type="GO" id="GO:0003677">
    <property type="term" value="F:DNA binding"/>
    <property type="evidence" value="ECO:0007669"/>
    <property type="project" value="UniProtKB-KW"/>
</dbReference>
<keyword evidence="1" id="KW-0805">Transcription regulation</keyword>
<dbReference type="Gene3D" id="1.10.10.10">
    <property type="entry name" value="Winged helix-like DNA-binding domain superfamily/Winged helix DNA-binding domain"/>
    <property type="match status" value="1"/>
</dbReference>
<dbReference type="EMBL" id="OMOI01000001">
    <property type="protein sequence ID" value="SPF75206.1"/>
    <property type="molecule type" value="Genomic_DNA"/>
</dbReference>
<dbReference type="PANTHER" id="PTHR33204">
    <property type="entry name" value="TRANSCRIPTIONAL REGULATOR, MARR FAMILY"/>
    <property type="match status" value="1"/>
</dbReference>
<keyword evidence="6" id="KW-1185">Reference proteome</keyword>